<reference evidence="2 3" key="1">
    <citation type="journal article" date="2011" name="J. Bacteriol.">
        <title>Genome sequence of 'Pedosphaera parvula' Ellin514, an aerobic Verrucomicrobial isolate from pasture soil.</title>
        <authorList>
            <person name="Kant R."/>
            <person name="van Passel M.W."/>
            <person name="Sangwan P."/>
            <person name="Palva A."/>
            <person name="Lucas S."/>
            <person name="Copeland A."/>
            <person name="Lapidus A."/>
            <person name="Glavina Del Rio T."/>
            <person name="Dalin E."/>
            <person name="Tice H."/>
            <person name="Bruce D."/>
            <person name="Goodwin L."/>
            <person name="Pitluck S."/>
            <person name="Chertkov O."/>
            <person name="Larimer F.W."/>
            <person name="Land M.L."/>
            <person name="Hauser L."/>
            <person name="Brettin T.S."/>
            <person name="Detter J.C."/>
            <person name="Han S."/>
            <person name="de Vos W.M."/>
            <person name="Janssen P.H."/>
            <person name="Smidt H."/>
        </authorList>
    </citation>
    <scope>NUCLEOTIDE SEQUENCE [LARGE SCALE GENOMIC DNA]</scope>
    <source>
        <strain evidence="2 3">Ellin514</strain>
    </source>
</reference>
<dbReference type="AlphaFoldDB" id="B9XE80"/>
<protein>
    <recommendedName>
        <fullName evidence="4">DUF3142 domain-containing protein</fullName>
    </recommendedName>
</protein>
<proteinExistence type="predicted"/>
<dbReference type="RefSeq" id="WP_007414128.1">
    <property type="nucleotide sequence ID" value="NZ_ABOX02000007.1"/>
</dbReference>
<dbReference type="InterPro" id="IPR021488">
    <property type="entry name" value="DUF3142"/>
</dbReference>
<name>B9XE80_PEDPL</name>
<evidence type="ECO:0008006" key="4">
    <source>
        <dbReference type="Google" id="ProtNLM"/>
    </source>
</evidence>
<dbReference type="STRING" id="320771.Cflav_PD4634"/>
<dbReference type="OrthoDB" id="187794at2"/>
<keyword evidence="1" id="KW-0812">Transmembrane</keyword>
<evidence type="ECO:0000313" key="3">
    <source>
        <dbReference type="Proteomes" id="UP000003688"/>
    </source>
</evidence>
<dbReference type="Pfam" id="PF11340">
    <property type="entry name" value="DUF3142"/>
    <property type="match status" value="1"/>
</dbReference>
<comment type="caution">
    <text evidence="2">The sequence shown here is derived from an EMBL/GenBank/DDBJ whole genome shotgun (WGS) entry which is preliminary data.</text>
</comment>
<keyword evidence="1" id="KW-0472">Membrane</keyword>
<accession>B9XE80</accession>
<gene>
    <name evidence="2" type="ORF">Cflav_PD4634</name>
</gene>
<evidence type="ECO:0000256" key="1">
    <source>
        <dbReference type="SAM" id="Phobius"/>
    </source>
</evidence>
<keyword evidence="3" id="KW-1185">Reference proteome</keyword>
<dbReference type="EMBL" id="ABOX02000007">
    <property type="protein sequence ID" value="EEF61971.1"/>
    <property type="molecule type" value="Genomic_DNA"/>
</dbReference>
<keyword evidence="1" id="KW-1133">Transmembrane helix</keyword>
<organism evidence="2 3">
    <name type="scientific">Pedosphaera parvula (strain Ellin514)</name>
    <dbReference type="NCBI Taxonomy" id="320771"/>
    <lineage>
        <taxon>Bacteria</taxon>
        <taxon>Pseudomonadati</taxon>
        <taxon>Verrucomicrobiota</taxon>
        <taxon>Pedosphaerae</taxon>
        <taxon>Pedosphaerales</taxon>
        <taxon>Pedosphaeraceae</taxon>
        <taxon>Pedosphaera</taxon>
    </lineage>
</organism>
<sequence length="438" mass="48725" precursor="true">MTALTSANLGLRRALVTRQVYVVAMLVLLAFGAMARGTMESSKPLSQEVYVWQRAWNDPVQKAIQQHSQEFTGMVVLNAEVTWRKGNPQLTRVPLDYAVLREAKCKVGLALRIGAFSGPFTADAPTTKYLEEVAYSIIAEAQANKVSVQELQIDFDCAESKLQGYRTWVEVIRKKVTPVPVIITALPSWLSQSSFSSLAKAADGYILQVHSFERPKTFNSPFQLCDPVLARKSVMKAGEIGVPFRVALPTYGYVVAFNTEGKFLGLSAEGPAKNWPAEARVKEIWSDPRALAKLVEELGKSHPDALKGIFWYRMPISLDVLNWSWPTLKAVMAGRQPRESSRVEAKRPEPGLVEISLVNDGEVDLSSRPVIEIRWHHARLVACDGLRDFEAIELNSNAMQFRARSTAVAGHLVPGGRWSIGWLRLSDNEEVQVEARKP</sequence>
<evidence type="ECO:0000313" key="2">
    <source>
        <dbReference type="EMBL" id="EEF61971.1"/>
    </source>
</evidence>
<feature type="transmembrane region" description="Helical" evidence="1">
    <location>
        <begin position="20"/>
        <end position="39"/>
    </location>
</feature>
<dbReference type="Proteomes" id="UP000003688">
    <property type="component" value="Unassembled WGS sequence"/>
</dbReference>